<keyword evidence="1" id="KW-1133">Transmembrane helix</keyword>
<accession>A0A8S3YX23</accession>
<dbReference type="EMBL" id="CAJHNH020000831">
    <property type="protein sequence ID" value="CAG5120092.1"/>
    <property type="molecule type" value="Genomic_DNA"/>
</dbReference>
<comment type="caution">
    <text evidence="2">The sequence shown here is derived from an EMBL/GenBank/DDBJ whole genome shotgun (WGS) entry which is preliminary data.</text>
</comment>
<evidence type="ECO:0000313" key="3">
    <source>
        <dbReference type="Proteomes" id="UP000678393"/>
    </source>
</evidence>
<dbReference type="InterPro" id="IPR004156">
    <property type="entry name" value="OATP"/>
</dbReference>
<dbReference type="AlphaFoldDB" id="A0A8S3YX23"/>
<dbReference type="GO" id="GO:0015347">
    <property type="term" value="F:sodium-independent organic anion transmembrane transporter activity"/>
    <property type="evidence" value="ECO:0007669"/>
    <property type="project" value="TreeGrafter"/>
</dbReference>
<proteinExistence type="predicted"/>
<evidence type="ECO:0000313" key="2">
    <source>
        <dbReference type="EMBL" id="CAG5120092.1"/>
    </source>
</evidence>
<evidence type="ECO:0000256" key="1">
    <source>
        <dbReference type="SAM" id="Phobius"/>
    </source>
</evidence>
<feature type="transmembrane region" description="Helical" evidence="1">
    <location>
        <begin position="41"/>
        <end position="59"/>
    </location>
</feature>
<name>A0A8S3YX23_9EUPU</name>
<organism evidence="2 3">
    <name type="scientific">Candidula unifasciata</name>
    <dbReference type="NCBI Taxonomy" id="100452"/>
    <lineage>
        <taxon>Eukaryota</taxon>
        <taxon>Metazoa</taxon>
        <taxon>Spiralia</taxon>
        <taxon>Lophotrochozoa</taxon>
        <taxon>Mollusca</taxon>
        <taxon>Gastropoda</taxon>
        <taxon>Heterobranchia</taxon>
        <taxon>Euthyneura</taxon>
        <taxon>Panpulmonata</taxon>
        <taxon>Eupulmonata</taxon>
        <taxon>Stylommatophora</taxon>
        <taxon>Helicina</taxon>
        <taxon>Helicoidea</taxon>
        <taxon>Geomitridae</taxon>
        <taxon>Candidula</taxon>
    </lineage>
</organism>
<dbReference type="OrthoDB" id="6099649at2759"/>
<keyword evidence="1" id="KW-0472">Membrane</keyword>
<gene>
    <name evidence="2" type="ORF">CUNI_LOCUS5650</name>
</gene>
<evidence type="ECO:0008006" key="4">
    <source>
        <dbReference type="Google" id="ProtNLM"/>
    </source>
</evidence>
<dbReference type="GO" id="GO:0016323">
    <property type="term" value="C:basolateral plasma membrane"/>
    <property type="evidence" value="ECO:0007669"/>
    <property type="project" value="TreeGrafter"/>
</dbReference>
<keyword evidence="3" id="KW-1185">Reference proteome</keyword>
<dbReference type="PANTHER" id="PTHR11388">
    <property type="entry name" value="ORGANIC ANION TRANSPORTER"/>
    <property type="match status" value="1"/>
</dbReference>
<sequence>MDSIVVSRTLGLTQAGGSILGTLISGWLANRVNTKLGYNNIIMGTHLLSMCITPLYVVFGCNNQPIYGHEGSLGIPVNMTDTCQCVGTTNLLSCGADGNNYLSPCYAGCQSVSGKVNIHTECSGLTGSTNMTMTSGLCDSDCYRNFVLYVVLHAVQSTLYSMSSIPMRLLILRYVLL</sequence>
<feature type="transmembrane region" description="Helical" evidence="1">
    <location>
        <begin position="12"/>
        <end position="29"/>
    </location>
</feature>
<dbReference type="Proteomes" id="UP000678393">
    <property type="component" value="Unassembled WGS sequence"/>
</dbReference>
<dbReference type="PANTHER" id="PTHR11388:SF157">
    <property type="entry name" value="SOLUTE CARRIER ORGANIC ANION TRANSPORTER FAMILY MEMBER 2A1-LIKE"/>
    <property type="match status" value="1"/>
</dbReference>
<dbReference type="GO" id="GO:0043252">
    <property type="term" value="P:sodium-independent organic anion transport"/>
    <property type="evidence" value="ECO:0007669"/>
    <property type="project" value="TreeGrafter"/>
</dbReference>
<keyword evidence="1" id="KW-0812">Transmembrane</keyword>
<reference evidence="2" key="1">
    <citation type="submission" date="2021-04" db="EMBL/GenBank/DDBJ databases">
        <authorList>
            <consortium name="Molecular Ecology Group"/>
        </authorList>
    </citation>
    <scope>NUCLEOTIDE SEQUENCE</scope>
</reference>
<dbReference type="Pfam" id="PF03137">
    <property type="entry name" value="OATP"/>
    <property type="match status" value="1"/>
</dbReference>
<protein>
    <recommendedName>
        <fullName evidence="4">Kazal-like domain-containing protein</fullName>
    </recommendedName>
</protein>